<dbReference type="RefSeq" id="WP_330198389.1">
    <property type="nucleotide sequence ID" value="NZ_JAZDRP010000003.1"/>
</dbReference>
<organism evidence="2 3">
    <name type="scientific">Hyphobacterium lacteum</name>
    <dbReference type="NCBI Taxonomy" id="3116575"/>
    <lineage>
        <taxon>Bacteria</taxon>
        <taxon>Pseudomonadati</taxon>
        <taxon>Pseudomonadota</taxon>
        <taxon>Alphaproteobacteria</taxon>
        <taxon>Maricaulales</taxon>
        <taxon>Maricaulaceae</taxon>
        <taxon>Hyphobacterium</taxon>
    </lineage>
</organism>
<keyword evidence="1" id="KW-0812">Transmembrane</keyword>
<accession>A0ABU7LP77</accession>
<evidence type="ECO:0000313" key="3">
    <source>
        <dbReference type="Proteomes" id="UP001354971"/>
    </source>
</evidence>
<reference evidence="2 3" key="1">
    <citation type="submission" date="2024-01" db="EMBL/GenBank/DDBJ databases">
        <title>Hyphobacterium bacterium isolated from marine sediment.</title>
        <authorList>
            <person name="Zhao S."/>
        </authorList>
    </citation>
    <scope>NUCLEOTIDE SEQUENCE [LARGE SCALE GENOMIC DNA]</scope>
    <source>
        <strain evidence="3">HN65</strain>
    </source>
</reference>
<name>A0ABU7LP77_9PROT</name>
<keyword evidence="3" id="KW-1185">Reference proteome</keyword>
<gene>
    <name evidence="2" type="ORF">V0U79_05050</name>
</gene>
<dbReference type="EMBL" id="JAZDRP010000003">
    <property type="protein sequence ID" value="MEE2525725.1"/>
    <property type="molecule type" value="Genomic_DNA"/>
</dbReference>
<evidence type="ECO:0000313" key="2">
    <source>
        <dbReference type="EMBL" id="MEE2525725.1"/>
    </source>
</evidence>
<keyword evidence="1" id="KW-0472">Membrane</keyword>
<comment type="caution">
    <text evidence="2">The sequence shown here is derived from an EMBL/GenBank/DDBJ whole genome shotgun (WGS) entry which is preliminary data.</text>
</comment>
<keyword evidence="1" id="KW-1133">Transmembrane helix</keyword>
<proteinExistence type="predicted"/>
<sequence>MILQNIARAIREQNYYAVAMEFIIVLAGVVIGFQVNGWNERRHEAVRAAELLERIEEEFRTFETVLTRSERIHVEYEQATENVIHAIRQDAVATTDRQQMMEWLGLLRHVGRPPTRSAVYAEMISSGELSLLPAELRTELSRFDQQIERNEYLWPEAASHLTSASALWDAVEYTSLNDPRRVTGFDPERVPLAESELEALVIYQGALRFTITATLESARDILTMVEDGGGGD</sequence>
<dbReference type="Proteomes" id="UP001354971">
    <property type="component" value="Unassembled WGS sequence"/>
</dbReference>
<feature type="transmembrane region" description="Helical" evidence="1">
    <location>
        <begin position="15"/>
        <end position="33"/>
    </location>
</feature>
<protein>
    <submittedName>
        <fullName evidence="2">Uncharacterized protein</fullName>
    </submittedName>
</protein>
<evidence type="ECO:0000256" key="1">
    <source>
        <dbReference type="SAM" id="Phobius"/>
    </source>
</evidence>